<reference evidence="4" key="3">
    <citation type="journal article" date="2005" name="Nature">
        <title>The map-based sequence of the rice genome.</title>
        <authorList>
            <consortium name="International rice genome sequencing project (IRGSP)"/>
            <person name="Matsumoto T."/>
            <person name="Wu J."/>
            <person name="Kanamori H."/>
            <person name="Katayose Y."/>
            <person name="Fujisawa M."/>
            <person name="Namiki N."/>
            <person name="Mizuno H."/>
            <person name="Yamamoto K."/>
            <person name="Antonio B.A."/>
            <person name="Baba T."/>
            <person name="Sakata K."/>
            <person name="Nagamura Y."/>
            <person name="Aoki H."/>
            <person name="Arikawa K."/>
            <person name="Arita K."/>
            <person name="Bito T."/>
            <person name="Chiden Y."/>
            <person name="Fujitsuka N."/>
            <person name="Fukunaka R."/>
            <person name="Hamada M."/>
            <person name="Harada C."/>
            <person name="Hayashi A."/>
            <person name="Hijishita S."/>
            <person name="Honda M."/>
            <person name="Hosokawa S."/>
            <person name="Ichikawa Y."/>
            <person name="Idonuma A."/>
            <person name="Iijima M."/>
            <person name="Ikeda M."/>
            <person name="Ikeno M."/>
            <person name="Ito K."/>
            <person name="Ito S."/>
            <person name="Ito T."/>
            <person name="Ito Y."/>
            <person name="Ito Y."/>
            <person name="Iwabuchi A."/>
            <person name="Kamiya K."/>
            <person name="Karasawa W."/>
            <person name="Kurita K."/>
            <person name="Katagiri S."/>
            <person name="Kikuta A."/>
            <person name="Kobayashi H."/>
            <person name="Kobayashi N."/>
            <person name="Machita K."/>
            <person name="Maehara T."/>
            <person name="Masukawa M."/>
            <person name="Mizubayashi T."/>
            <person name="Mukai Y."/>
            <person name="Nagasaki H."/>
            <person name="Nagata Y."/>
            <person name="Naito S."/>
            <person name="Nakashima M."/>
            <person name="Nakama Y."/>
            <person name="Nakamichi Y."/>
            <person name="Nakamura M."/>
            <person name="Meguro A."/>
            <person name="Negishi M."/>
            <person name="Ohta I."/>
            <person name="Ohta T."/>
            <person name="Okamoto M."/>
            <person name="Ono N."/>
            <person name="Saji S."/>
            <person name="Sakaguchi M."/>
            <person name="Sakai K."/>
            <person name="Shibata M."/>
            <person name="Shimokawa T."/>
            <person name="Song J."/>
            <person name="Takazaki Y."/>
            <person name="Terasawa K."/>
            <person name="Tsugane M."/>
            <person name="Tsuji K."/>
            <person name="Ueda S."/>
            <person name="Waki K."/>
            <person name="Yamagata H."/>
            <person name="Yamamoto M."/>
            <person name="Yamamoto S."/>
            <person name="Yamane H."/>
            <person name="Yoshiki S."/>
            <person name="Yoshihara R."/>
            <person name="Yukawa K."/>
            <person name="Zhong H."/>
            <person name="Yano M."/>
            <person name="Yuan Q."/>
            <person name="Ouyang S."/>
            <person name="Liu J."/>
            <person name="Jones K.M."/>
            <person name="Gansberger K."/>
            <person name="Moffat K."/>
            <person name="Hill J."/>
            <person name="Bera J."/>
            <person name="Fadrosh D."/>
            <person name="Jin S."/>
            <person name="Johri S."/>
            <person name="Kim M."/>
            <person name="Overton L."/>
            <person name="Reardon M."/>
            <person name="Tsitrin T."/>
            <person name="Vuong H."/>
            <person name="Weaver B."/>
            <person name="Ciecko A."/>
            <person name="Tallon L."/>
            <person name="Jackson J."/>
            <person name="Pai G."/>
            <person name="Aken S.V."/>
            <person name="Utterback T."/>
            <person name="Reidmuller S."/>
            <person name="Feldblyum T."/>
            <person name="Hsiao J."/>
            <person name="Zismann V."/>
            <person name="Iobst S."/>
            <person name="de Vazeille A.R."/>
            <person name="Buell C.R."/>
            <person name="Ying K."/>
            <person name="Li Y."/>
            <person name="Lu T."/>
            <person name="Huang Y."/>
            <person name="Zhao Q."/>
            <person name="Feng Q."/>
            <person name="Zhang L."/>
            <person name="Zhu J."/>
            <person name="Weng Q."/>
            <person name="Mu J."/>
            <person name="Lu Y."/>
            <person name="Fan D."/>
            <person name="Liu Y."/>
            <person name="Guan J."/>
            <person name="Zhang Y."/>
            <person name="Yu S."/>
            <person name="Liu X."/>
            <person name="Zhang Y."/>
            <person name="Hong G."/>
            <person name="Han B."/>
            <person name="Choisne N."/>
            <person name="Demange N."/>
            <person name="Orjeda G."/>
            <person name="Samain S."/>
            <person name="Cattolico L."/>
            <person name="Pelletier E."/>
            <person name="Couloux A."/>
            <person name="Segurens B."/>
            <person name="Wincker P."/>
            <person name="D'Hont A."/>
            <person name="Scarpelli C."/>
            <person name="Weissenbach J."/>
            <person name="Salanoubat M."/>
            <person name="Quetier F."/>
            <person name="Yu Y."/>
            <person name="Kim H.R."/>
            <person name="Rambo T."/>
            <person name="Currie J."/>
            <person name="Collura K."/>
            <person name="Luo M."/>
            <person name="Yang T."/>
            <person name="Ammiraju J.S.S."/>
            <person name="Engler F."/>
            <person name="Soderlund C."/>
            <person name="Wing R.A."/>
            <person name="Palmer L.E."/>
            <person name="de la Bastide M."/>
            <person name="Spiegel L."/>
            <person name="Nascimento L."/>
            <person name="Zutavern T."/>
            <person name="O'Shaughnessy A."/>
            <person name="Dike S."/>
            <person name="Dedhia N."/>
            <person name="Preston R."/>
            <person name="Balija V."/>
            <person name="McCombie W.R."/>
            <person name="Chow T."/>
            <person name="Chen H."/>
            <person name="Chung M."/>
            <person name="Chen C."/>
            <person name="Shaw J."/>
            <person name="Wu H."/>
            <person name="Hsiao K."/>
            <person name="Chao Y."/>
            <person name="Chu M."/>
            <person name="Cheng C."/>
            <person name="Hour A."/>
            <person name="Lee P."/>
            <person name="Lin S."/>
            <person name="Lin Y."/>
            <person name="Liou J."/>
            <person name="Liu S."/>
            <person name="Hsing Y."/>
            <person name="Raghuvanshi S."/>
            <person name="Mohanty A."/>
            <person name="Bharti A.K."/>
            <person name="Gaur A."/>
            <person name="Gupta V."/>
            <person name="Kumar D."/>
            <person name="Ravi V."/>
            <person name="Vij S."/>
            <person name="Kapur A."/>
            <person name="Khurana P."/>
            <person name="Khurana P."/>
            <person name="Khurana J.P."/>
            <person name="Tyagi A.K."/>
            <person name="Gaikwad K."/>
            <person name="Singh A."/>
            <person name="Dalal V."/>
            <person name="Srivastava S."/>
            <person name="Dixit A."/>
            <person name="Pal A.K."/>
            <person name="Ghazi I.A."/>
            <person name="Yadav M."/>
            <person name="Pandit A."/>
            <person name="Bhargava A."/>
            <person name="Sureshbabu K."/>
            <person name="Batra K."/>
            <person name="Sharma T.R."/>
            <person name="Mohapatra T."/>
            <person name="Singh N.K."/>
            <person name="Messing J."/>
            <person name="Nelson A.B."/>
            <person name="Fuks G."/>
            <person name="Kavchok S."/>
            <person name="Keizer G."/>
            <person name="Linton E."/>
            <person name="Llaca V."/>
            <person name="Song R."/>
            <person name="Tanyolac B."/>
            <person name="Young S."/>
            <person name="Ho-Il K."/>
            <person name="Hahn J.H."/>
            <person name="Sangsakoo G."/>
            <person name="Vanavichit A."/>
            <person name="de Mattos Luiz.A.T."/>
            <person name="Zimmer P.D."/>
            <person name="Malone G."/>
            <person name="Dellagostin O."/>
            <person name="de Oliveira A.C."/>
            <person name="Bevan M."/>
            <person name="Bancroft I."/>
            <person name="Minx P."/>
            <person name="Cordum H."/>
            <person name="Wilson R."/>
            <person name="Cheng Z."/>
            <person name="Jin W."/>
            <person name="Jiang J."/>
            <person name="Leong S.A."/>
            <person name="Iwama H."/>
            <person name="Gojobori T."/>
            <person name="Itoh T."/>
            <person name="Niimura Y."/>
            <person name="Fujii Y."/>
            <person name="Habara T."/>
            <person name="Sakai H."/>
            <person name="Sato Y."/>
            <person name="Wilson G."/>
            <person name="Kumar K."/>
            <person name="McCouch S."/>
            <person name="Juretic N."/>
            <person name="Hoen D."/>
            <person name="Wright S."/>
            <person name="Bruskiewich R."/>
            <person name="Bureau T."/>
            <person name="Miyao A."/>
            <person name="Hirochika H."/>
            <person name="Nishikawa T."/>
            <person name="Kadowaki K."/>
            <person name="Sugiura M."/>
            <person name="Burr B."/>
            <person name="Sasaki T."/>
        </authorList>
    </citation>
    <scope>NUCLEOTIDE SEQUENCE [LARGE SCALE GENOMIC DNA]</scope>
    <source>
        <strain evidence="4">cv. Nipponbare</strain>
    </source>
</reference>
<protein>
    <submittedName>
        <fullName evidence="3">Uncharacterized protein</fullName>
    </submittedName>
</protein>
<reference evidence="4" key="4">
    <citation type="journal article" date="2008" name="Nucleic Acids Res.">
        <title>The rice annotation project database (RAP-DB): 2008 update.</title>
        <authorList>
            <consortium name="The rice annotation project (RAP)"/>
        </authorList>
    </citation>
    <scope>GENOME REANNOTATION</scope>
    <source>
        <strain evidence="4">cv. Nipponbare</strain>
    </source>
</reference>
<accession>Q6ZFI3</accession>
<organism evidence="3 4">
    <name type="scientific">Oryza sativa subsp. japonica</name>
    <name type="common">Rice</name>
    <dbReference type="NCBI Taxonomy" id="39947"/>
    <lineage>
        <taxon>Eukaryota</taxon>
        <taxon>Viridiplantae</taxon>
        <taxon>Streptophyta</taxon>
        <taxon>Embryophyta</taxon>
        <taxon>Tracheophyta</taxon>
        <taxon>Spermatophyta</taxon>
        <taxon>Magnoliopsida</taxon>
        <taxon>Liliopsida</taxon>
        <taxon>Poales</taxon>
        <taxon>Poaceae</taxon>
        <taxon>BOP clade</taxon>
        <taxon>Oryzoideae</taxon>
        <taxon>Oryzeae</taxon>
        <taxon>Oryzinae</taxon>
        <taxon>Oryza</taxon>
        <taxon>Oryza sativa</taxon>
    </lineage>
</organism>
<gene>
    <name evidence="2" type="ORF">OJ1345_D02.46</name>
    <name evidence="3" type="ORF">OJ1506_F01.18</name>
</gene>
<evidence type="ECO:0000313" key="4">
    <source>
        <dbReference type="Proteomes" id="UP000000763"/>
    </source>
</evidence>
<reference evidence="2" key="1">
    <citation type="submission" date="2001-07" db="EMBL/GenBank/DDBJ databases">
        <title>Oryza sativa nipponbare(GA3) genomic DNA, chromosome 8, BAC clone:OJ1345_D02.</title>
        <authorList>
            <person name="Sasaki T."/>
            <person name="Matsumoto T."/>
            <person name="Yamamoto K."/>
        </authorList>
    </citation>
    <scope>NUCLEOTIDE SEQUENCE</scope>
</reference>
<name>Q6ZFI3_ORYSJ</name>
<feature type="region of interest" description="Disordered" evidence="1">
    <location>
        <begin position="31"/>
        <end position="61"/>
    </location>
</feature>
<dbReference type="Proteomes" id="UP000000763">
    <property type="component" value="Chromosome 8"/>
</dbReference>
<evidence type="ECO:0000313" key="3">
    <source>
        <dbReference type="EMBL" id="BAD09272.1"/>
    </source>
</evidence>
<evidence type="ECO:0000313" key="2">
    <source>
        <dbReference type="EMBL" id="BAD08920.1"/>
    </source>
</evidence>
<dbReference type="EMBL" id="AP004190">
    <property type="protein sequence ID" value="BAD09272.1"/>
    <property type="molecule type" value="Genomic_DNA"/>
</dbReference>
<evidence type="ECO:0000256" key="1">
    <source>
        <dbReference type="SAM" id="MobiDB-lite"/>
    </source>
</evidence>
<feature type="compositionally biased region" description="Basic and acidic residues" evidence="1">
    <location>
        <begin position="51"/>
        <end position="61"/>
    </location>
</feature>
<reference evidence="3" key="2">
    <citation type="submission" date="2001-09" db="EMBL/GenBank/DDBJ databases">
        <title>Oryza sativa nipponbare(GA3) genomic DNA, chromosome 8, BAC clone:OJ1506_F01.</title>
        <authorList>
            <person name="Sasaki T."/>
            <person name="Matsumoto T."/>
            <person name="Yamamoto K."/>
        </authorList>
    </citation>
    <scope>NUCLEOTIDE SEQUENCE</scope>
</reference>
<proteinExistence type="predicted"/>
<dbReference type="EMBL" id="AP003892">
    <property type="protein sequence ID" value="BAD08920.1"/>
    <property type="molecule type" value="Genomic_DNA"/>
</dbReference>
<sequence length="61" mass="6688">MRFRAGPEAVRTGSSLPVGCARKEELIDQVHKRGGPGLSGTHRGGFTSRNLRREELVGRSR</sequence>
<dbReference type="AlphaFoldDB" id="Q6ZFI3"/>